<dbReference type="InterPro" id="IPR011010">
    <property type="entry name" value="DNA_brk_join_enz"/>
</dbReference>
<dbReference type="PROSITE" id="PS51898">
    <property type="entry name" value="TYR_RECOMBINASE"/>
    <property type="match status" value="1"/>
</dbReference>
<dbReference type="InterPro" id="IPR010998">
    <property type="entry name" value="Integrase_recombinase_N"/>
</dbReference>
<dbReference type="SUPFAM" id="SSF56349">
    <property type="entry name" value="DNA breaking-rejoining enzymes"/>
    <property type="match status" value="1"/>
</dbReference>
<organism evidence="5 6">
    <name type="scientific">Spirosoma oryzae</name>
    <dbReference type="NCBI Taxonomy" id="1469603"/>
    <lineage>
        <taxon>Bacteria</taxon>
        <taxon>Pseudomonadati</taxon>
        <taxon>Bacteroidota</taxon>
        <taxon>Cytophagia</taxon>
        <taxon>Cytophagales</taxon>
        <taxon>Cytophagaceae</taxon>
        <taxon>Spirosoma</taxon>
    </lineage>
</organism>
<reference evidence="5 6" key="1">
    <citation type="submission" date="2018-03" db="EMBL/GenBank/DDBJ databases">
        <title>Genomic Encyclopedia of Archaeal and Bacterial Type Strains, Phase II (KMG-II): from individual species to whole genera.</title>
        <authorList>
            <person name="Goeker M."/>
        </authorList>
    </citation>
    <scope>NUCLEOTIDE SEQUENCE [LARGE SCALE GENOMIC DNA]</scope>
    <source>
        <strain evidence="5 6">DSM 28354</strain>
    </source>
</reference>
<dbReference type="AlphaFoldDB" id="A0A2T0SY79"/>
<dbReference type="Gene3D" id="1.10.150.130">
    <property type="match status" value="1"/>
</dbReference>
<comment type="similarity">
    <text evidence="1">Belongs to the 'phage' integrase family.</text>
</comment>
<dbReference type="Proteomes" id="UP000238375">
    <property type="component" value="Unassembled WGS sequence"/>
</dbReference>
<dbReference type="InterPro" id="IPR025269">
    <property type="entry name" value="SAM-like_dom"/>
</dbReference>
<keyword evidence="3" id="KW-0233">DNA recombination</keyword>
<name>A0A2T0SY79_9BACT</name>
<evidence type="ECO:0000256" key="1">
    <source>
        <dbReference type="ARBA" id="ARBA00008857"/>
    </source>
</evidence>
<dbReference type="RefSeq" id="WP_106138107.1">
    <property type="nucleotide sequence ID" value="NZ_PVTE01000009.1"/>
</dbReference>
<evidence type="ECO:0000259" key="4">
    <source>
        <dbReference type="PROSITE" id="PS51898"/>
    </source>
</evidence>
<evidence type="ECO:0000313" key="5">
    <source>
        <dbReference type="EMBL" id="PRY38374.1"/>
    </source>
</evidence>
<dbReference type="Pfam" id="PF17293">
    <property type="entry name" value="Arm-DNA-bind_5"/>
    <property type="match status" value="1"/>
</dbReference>
<dbReference type="InterPro" id="IPR002104">
    <property type="entry name" value="Integrase_catalytic"/>
</dbReference>
<evidence type="ECO:0000256" key="3">
    <source>
        <dbReference type="ARBA" id="ARBA00023172"/>
    </source>
</evidence>
<dbReference type="EMBL" id="PVTE01000009">
    <property type="protein sequence ID" value="PRY38374.1"/>
    <property type="molecule type" value="Genomic_DNA"/>
</dbReference>
<gene>
    <name evidence="5" type="ORF">CLV58_109101</name>
</gene>
<dbReference type="InterPro" id="IPR013762">
    <property type="entry name" value="Integrase-like_cat_sf"/>
</dbReference>
<dbReference type="PANTHER" id="PTHR30349:SF64">
    <property type="entry name" value="PROPHAGE INTEGRASE INTD-RELATED"/>
    <property type="match status" value="1"/>
</dbReference>
<comment type="caution">
    <text evidence="5">The sequence shown here is derived from an EMBL/GenBank/DDBJ whole genome shotgun (WGS) entry which is preliminary data.</text>
</comment>
<dbReference type="Pfam" id="PF00589">
    <property type="entry name" value="Phage_integrase"/>
    <property type="match status" value="1"/>
</dbReference>
<dbReference type="Pfam" id="PF13102">
    <property type="entry name" value="Phage_int_SAM_5"/>
    <property type="match status" value="1"/>
</dbReference>
<dbReference type="Gene3D" id="1.10.443.10">
    <property type="entry name" value="Intergrase catalytic core"/>
    <property type="match status" value="1"/>
</dbReference>
<protein>
    <submittedName>
        <fullName evidence="5">Site-specific recombinase XerD</fullName>
    </submittedName>
</protein>
<dbReference type="PANTHER" id="PTHR30349">
    <property type="entry name" value="PHAGE INTEGRASE-RELATED"/>
    <property type="match status" value="1"/>
</dbReference>
<dbReference type="GO" id="GO:0015074">
    <property type="term" value="P:DNA integration"/>
    <property type="evidence" value="ECO:0007669"/>
    <property type="project" value="InterPro"/>
</dbReference>
<keyword evidence="2" id="KW-0238">DNA-binding</keyword>
<sequence>MLQQVKSILQKKKRATGLYPIMLRIRPEGKEQLISTGFTSKLTDWDQKKGRPKKSHPLFEEMMLKLPELELSVAKGLTNSQTGQSSRQILEKAVNKASTGSQTGVLEYTRETIKRLKAENRHGYANAFRGMELSLEKQLTKRQTDFQFSQLSPQFIRAWESSLRQKGCKDTTISAYFRAFRTMIGYARLEKLTTVNPFSGEDKFNMSPYGSIKTAKRAIERDKIELLHQLELEEDSPEFHARNFFMFSFFTRGMNLIDIARLEPKQKVGDYLEYRRAKTHQWQRVFMLDPAKDIWNYYLERMKKGQQTVFWFIFWPRHNTPELQRTRMQTVLKQINKLLRKLASQVGIETHLTTYVARHSFASSLKHLGIPTDQISELLGHDSVETTRIYLESFSDETLNEAVRKLL</sequence>
<keyword evidence="6" id="KW-1185">Reference proteome</keyword>
<dbReference type="InterPro" id="IPR050090">
    <property type="entry name" value="Tyrosine_recombinase_XerCD"/>
</dbReference>
<feature type="domain" description="Tyr recombinase" evidence="4">
    <location>
        <begin position="214"/>
        <end position="404"/>
    </location>
</feature>
<evidence type="ECO:0000256" key="2">
    <source>
        <dbReference type="ARBA" id="ARBA00023125"/>
    </source>
</evidence>
<dbReference type="OrthoDB" id="1094492at2"/>
<dbReference type="GO" id="GO:0006310">
    <property type="term" value="P:DNA recombination"/>
    <property type="evidence" value="ECO:0007669"/>
    <property type="project" value="UniProtKB-KW"/>
</dbReference>
<dbReference type="InterPro" id="IPR035386">
    <property type="entry name" value="Arm-DNA-bind_5"/>
</dbReference>
<evidence type="ECO:0000313" key="6">
    <source>
        <dbReference type="Proteomes" id="UP000238375"/>
    </source>
</evidence>
<dbReference type="GO" id="GO:0003677">
    <property type="term" value="F:DNA binding"/>
    <property type="evidence" value="ECO:0007669"/>
    <property type="project" value="UniProtKB-KW"/>
</dbReference>
<proteinExistence type="inferred from homology"/>
<accession>A0A2T0SY79</accession>